<evidence type="ECO:0000256" key="1">
    <source>
        <dbReference type="ARBA" id="ARBA00004123"/>
    </source>
</evidence>
<evidence type="ECO:0000256" key="2">
    <source>
        <dbReference type="ARBA" id="ARBA00022833"/>
    </source>
</evidence>
<comment type="subcellular location">
    <subcellularLocation>
        <location evidence="1">Nucleus</location>
    </subcellularLocation>
</comment>
<dbReference type="InterPro" id="IPR001138">
    <property type="entry name" value="Zn2Cys6_DnaBD"/>
</dbReference>
<reference evidence="9" key="1">
    <citation type="journal article" date="2016" name="Genome Announc.">
        <title>Draft genome sequences of fungus Aspergillus calidoustus.</title>
        <authorList>
            <person name="Horn F."/>
            <person name="Linde J."/>
            <person name="Mattern D.J."/>
            <person name="Walther G."/>
            <person name="Guthke R."/>
            <person name="Scherlach K."/>
            <person name="Martin K."/>
            <person name="Brakhage A.A."/>
            <person name="Petzke L."/>
            <person name="Valiante V."/>
        </authorList>
    </citation>
    <scope>NUCLEOTIDE SEQUENCE [LARGE SCALE GENOMIC DNA]</scope>
    <source>
        <strain evidence="9">SF006504</strain>
    </source>
</reference>
<keyword evidence="9" id="KW-1185">Reference proteome</keyword>
<dbReference type="OrthoDB" id="3163292at2759"/>
<keyword evidence="2" id="KW-0862">Zinc</keyword>
<proteinExistence type="predicted"/>
<dbReference type="InterPro" id="IPR036864">
    <property type="entry name" value="Zn2-C6_fun-type_DNA-bd_sf"/>
</dbReference>
<name>A0A0U5FYY7_ASPCI</name>
<dbReference type="GO" id="GO:0005634">
    <property type="term" value="C:nucleus"/>
    <property type="evidence" value="ECO:0007669"/>
    <property type="project" value="UniProtKB-SubCell"/>
</dbReference>
<dbReference type="OMA" id="IRCDVEQ"/>
<evidence type="ECO:0000256" key="6">
    <source>
        <dbReference type="ARBA" id="ARBA00023242"/>
    </source>
</evidence>
<dbReference type="GO" id="GO:0008270">
    <property type="term" value="F:zinc ion binding"/>
    <property type="evidence" value="ECO:0007669"/>
    <property type="project" value="InterPro"/>
</dbReference>
<dbReference type="PROSITE" id="PS50048">
    <property type="entry name" value="ZN2_CY6_FUNGAL_2"/>
    <property type="match status" value="1"/>
</dbReference>
<dbReference type="Proteomes" id="UP000054771">
    <property type="component" value="Unassembled WGS sequence"/>
</dbReference>
<dbReference type="STRING" id="454130.A0A0U5FYY7"/>
<keyword evidence="3" id="KW-0805">Transcription regulation</keyword>
<dbReference type="CDD" id="cd12148">
    <property type="entry name" value="fungal_TF_MHR"/>
    <property type="match status" value="1"/>
</dbReference>
<dbReference type="EMBL" id="CDMC01000004">
    <property type="protein sequence ID" value="CEL04579.1"/>
    <property type="molecule type" value="Genomic_DNA"/>
</dbReference>
<accession>A0A0U5FYY7</accession>
<evidence type="ECO:0000259" key="7">
    <source>
        <dbReference type="PROSITE" id="PS50048"/>
    </source>
</evidence>
<dbReference type="PANTHER" id="PTHR31845:SF21">
    <property type="entry name" value="REGULATORY PROTEIN LEU3"/>
    <property type="match status" value="1"/>
</dbReference>
<dbReference type="PROSITE" id="PS00463">
    <property type="entry name" value="ZN2_CY6_FUNGAL_1"/>
    <property type="match status" value="1"/>
</dbReference>
<keyword evidence="5" id="KW-0804">Transcription</keyword>
<dbReference type="PANTHER" id="PTHR31845">
    <property type="entry name" value="FINGER DOMAIN PROTEIN, PUTATIVE-RELATED"/>
    <property type="match status" value="1"/>
</dbReference>
<evidence type="ECO:0000256" key="4">
    <source>
        <dbReference type="ARBA" id="ARBA00023125"/>
    </source>
</evidence>
<evidence type="ECO:0000256" key="5">
    <source>
        <dbReference type="ARBA" id="ARBA00023163"/>
    </source>
</evidence>
<feature type="domain" description="Zn(2)-C6 fungal-type" evidence="7">
    <location>
        <begin position="131"/>
        <end position="162"/>
    </location>
</feature>
<dbReference type="AlphaFoldDB" id="A0A0U5FYY7"/>
<keyword evidence="6" id="KW-0539">Nucleus</keyword>
<evidence type="ECO:0000313" key="9">
    <source>
        <dbReference type="Proteomes" id="UP000054771"/>
    </source>
</evidence>
<evidence type="ECO:0000313" key="8">
    <source>
        <dbReference type="EMBL" id="CEL04579.1"/>
    </source>
</evidence>
<protein>
    <recommendedName>
        <fullName evidence="7">Zn(2)-C6 fungal-type domain-containing protein</fullName>
    </recommendedName>
</protein>
<evidence type="ECO:0000256" key="3">
    <source>
        <dbReference type="ARBA" id="ARBA00023015"/>
    </source>
</evidence>
<dbReference type="Gene3D" id="4.10.240.10">
    <property type="entry name" value="Zn(2)-C6 fungal-type DNA-binding domain"/>
    <property type="match status" value="1"/>
</dbReference>
<dbReference type="CDD" id="cd00067">
    <property type="entry name" value="GAL4"/>
    <property type="match status" value="1"/>
</dbReference>
<dbReference type="SUPFAM" id="SSF57701">
    <property type="entry name" value="Zn2/Cys6 DNA-binding domain"/>
    <property type="match status" value="1"/>
</dbReference>
<organism evidence="8 9">
    <name type="scientific">Aspergillus calidoustus</name>
    <dbReference type="NCBI Taxonomy" id="454130"/>
    <lineage>
        <taxon>Eukaryota</taxon>
        <taxon>Fungi</taxon>
        <taxon>Dikarya</taxon>
        <taxon>Ascomycota</taxon>
        <taxon>Pezizomycotina</taxon>
        <taxon>Eurotiomycetes</taxon>
        <taxon>Eurotiomycetidae</taxon>
        <taxon>Eurotiales</taxon>
        <taxon>Aspergillaceae</taxon>
        <taxon>Aspergillus</taxon>
        <taxon>Aspergillus subgen. Nidulantes</taxon>
    </lineage>
</organism>
<dbReference type="GO" id="GO:0000981">
    <property type="term" value="F:DNA-binding transcription factor activity, RNA polymerase II-specific"/>
    <property type="evidence" value="ECO:0007669"/>
    <property type="project" value="InterPro"/>
</dbReference>
<dbReference type="GO" id="GO:0000976">
    <property type="term" value="F:transcription cis-regulatory region binding"/>
    <property type="evidence" value="ECO:0007669"/>
    <property type="project" value="TreeGrafter"/>
</dbReference>
<gene>
    <name evidence="8" type="ORF">ASPCAL05707</name>
</gene>
<dbReference type="SMART" id="SM00066">
    <property type="entry name" value="GAL4"/>
    <property type="match status" value="1"/>
</dbReference>
<sequence length="792" mass="88213">MSPRLCSTPAISLAPSMTMKNGLVDEKTFLVKGGLNGRMYLEYLKFDRNNSSSTYRSSLKLAEGADLTGSSFVDSSVGGQCQVTAWFHQINSPWFPDNFVSMPVARRYWLIRKSKFEPGLIEPNNKRGKKACTECRQQKARCDAQQRQPCSRCERMKTECVISDPFRREHKRLKYSLLEREAKEMRRQLETTQPVTAYQQADGGAMLLPKPLETNVKHTTTVGGLKADDVNVAVGITVGTLQPTFIVDANALPPLAAATQADLDNPHLAAIEPGSVYRNTASGLQARPPALQPPVGLGPSVPKAKELALAGGDPNRTLPRTLGGVTLSGEEIEAIFDLYNRQYAHFLPILDKTATPNQTFGQSPFLFWAVIGVASRTCAKNPTIFHALAKHIIQLAFTAPISGCGPWNVIQGLLLVLSWPFPKDEGDVDIIFPLNGLLLHVAMQYGMHNPLSAHEFYKSKQPLPPDTDIVRRSELWGYTIIIYQRSCLMKGQPPRSLLEMARDIDQRKVLHQIISPQLRIEMVAQGIVTECGAAVSEYGVINLAKEREHGLDLLLRAYEQQISNLHTESHTSRDELHILVASLSVQGMHLLKHHTLYSDRRLRKLETVACDLIDAIQTLADELETLSVCPSHVVYGLLLSSAILLRIMKGPGTTIVDNSRIKDYFMVSLNLAKLMIVTNGDLPTKILTIMSGLYNSTKAFRRPDGRPMINLRIRSRLALCPIIDAIWWWKDECEPPVSTEEEDVDGSSIAPEVPINIYDEQLFTDLEWALTEDAFNFSLPELYDPPLETAFP</sequence>
<keyword evidence="4" id="KW-0238">DNA-binding</keyword>
<dbReference type="Pfam" id="PF00172">
    <property type="entry name" value="Zn_clus"/>
    <property type="match status" value="1"/>
</dbReference>
<dbReference type="InterPro" id="IPR051089">
    <property type="entry name" value="prtT"/>
</dbReference>